<dbReference type="OrthoDB" id="6638122at2"/>
<name>A0A1I5AHU6_9GAMM</name>
<gene>
    <name evidence="1" type="ORF">SAMN05216516_11213</name>
</gene>
<evidence type="ECO:0000313" key="1">
    <source>
        <dbReference type="EMBL" id="SFN61952.1"/>
    </source>
</evidence>
<dbReference type="RefSeq" id="WP_092879298.1">
    <property type="nucleotide sequence ID" value="NZ_FOVC01000012.1"/>
</dbReference>
<dbReference type="AlphaFoldDB" id="A0A1I5AHU6"/>
<accession>A0A1I5AHU6</accession>
<protein>
    <submittedName>
        <fullName evidence="1">Uncharacterized protein</fullName>
    </submittedName>
</protein>
<dbReference type="Proteomes" id="UP000242222">
    <property type="component" value="Unassembled WGS sequence"/>
</dbReference>
<proteinExistence type="predicted"/>
<organism evidence="1 2">
    <name type="scientific">Izhakiella capsodis</name>
    <dbReference type="NCBI Taxonomy" id="1367852"/>
    <lineage>
        <taxon>Bacteria</taxon>
        <taxon>Pseudomonadati</taxon>
        <taxon>Pseudomonadota</taxon>
        <taxon>Gammaproteobacteria</taxon>
        <taxon>Enterobacterales</taxon>
        <taxon>Erwiniaceae</taxon>
        <taxon>Izhakiella</taxon>
    </lineage>
</organism>
<dbReference type="STRING" id="1367852.SAMN05216516_11213"/>
<sequence>MNKNKYYEMLIFMGAAIQEAHKVIIEELSLQNEDQNEVMEQFNQLITSLAMEQVIKEYGQEEAAYFFNEFAEETSESLSNHIGIMISKGDALVRFK</sequence>
<keyword evidence="2" id="KW-1185">Reference proteome</keyword>
<dbReference type="EMBL" id="FOVC01000012">
    <property type="protein sequence ID" value="SFN61952.1"/>
    <property type="molecule type" value="Genomic_DNA"/>
</dbReference>
<evidence type="ECO:0000313" key="2">
    <source>
        <dbReference type="Proteomes" id="UP000242222"/>
    </source>
</evidence>
<reference evidence="2" key="1">
    <citation type="submission" date="2016-10" db="EMBL/GenBank/DDBJ databases">
        <authorList>
            <person name="Varghese N."/>
            <person name="Submissions S."/>
        </authorList>
    </citation>
    <scope>NUCLEOTIDE SEQUENCE [LARGE SCALE GENOMIC DNA]</scope>
    <source>
        <strain evidence="2">N6PO6</strain>
    </source>
</reference>